<evidence type="ECO:0000256" key="1">
    <source>
        <dbReference type="ARBA" id="ARBA00004196"/>
    </source>
</evidence>
<proteinExistence type="predicted"/>
<accession>A0A346Y0J1</accession>
<evidence type="ECO:0000313" key="7">
    <source>
        <dbReference type="Proteomes" id="UP000264006"/>
    </source>
</evidence>
<evidence type="ECO:0000313" key="6">
    <source>
        <dbReference type="EMBL" id="AXV07988.1"/>
    </source>
</evidence>
<dbReference type="Proteomes" id="UP000264006">
    <property type="component" value="Chromosome"/>
</dbReference>
<dbReference type="Gene3D" id="3.40.50.2300">
    <property type="match status" value="2"/>
</dbReference>
<comment type="subcellular location">
    <subcellularLocation>
        <location evidence="1">Cell envelope</location>
    </subcellularLocation>
</comment>
<keyword evidence="2 4" id="KW-0732">Signal</keyword>
<dbReference type="AlphaFoldDB" id="A0A346Y0J1"/>
<evidence type="ECO:0000256" key="3">
    <source>
        <dbReference type="SAM" id="MobiDB-lite"/>
    </source>
</evidence>
<dbReference type="GO" id="GO:0030246">
    <property type="term" value="F:carbohydrate binding"/>
    <property type="evidence" value="ECO:0007669"/>
    <property type="project" value="TreeGrafter"/>
</dbReference>
<organism evidence="6 7">
    <name type="scientific">Euzebya pacifica</name>
    <dbReference type="NCBI Taxonomy" id="1608957"/>
    <lineage>
        <taxon>Bacteria</taxon>
        <taxon>Bacillati</taxon>
        <taxon>Actinomycetota</taxon>
        <taxon>Nitriliruptoria</taxon>
        <taxon>Euzebyales</taxon>
    </lineage>
</organism>
<dbReference type="EMBL" id="CP031165">
    <property type="protein sequence ID" value="AXV07988.1"/>
    <property type="molecule type" value="Genomic_DNA"/>
</dbReference>
<feature type="region of interest" description="Disordered" evidence="3">
    <location>
        <begin position="15"/>
        <end position="55"/>
    </location>
</feature>
<dbReference type="PANTHER" id="PTHR30036">
    <property type="entry name" value="D-XYLOSE-BINDING PERIPLASMIC PROTEIN"/>
    <property type="match status" value="1"/>
</dbReference>
<dbReference type="InterPro" id="IPR050555">
    <property type="entry name" value="Bact_Solute-Bind_Prot2"/>
</dbReference>
<evidence type="ECO:0000256" key="4">
    <source>
        <dbReference type="SAM" id="SignalP"/>
    </source>
</evidence>
<dbReference type="InterPro" id="IPR028082">
    <property type="entry name" value="Peripla_BP_I"/>
</dbReference>
<dbReference type="PANTHER" id="PTHR30036:SF1">
    <property type="entry name" value="D-XYLOSE-BINDING PERIPLASMIC PROTEIN"/>
    <property type="match status" value="1"/>
</dbReference>
<gene>
    <name evidence="6" type="ORF">DVS28_a3313</name>
</gene>
<protein>
    <submittedName>
        <fullName evidence="6">Xylose ABC transporter, periplasmic xylose-binding protein XylF</fullName>
    </submittedName>
</protein>
<feature type="signal peptide" evidence="4">
    <location>
        <begin position="1"/>
        <end position="19"/>
    </location>
</feature>
<dbReference type="GO" id="GO:0030288">
    <property type="term" value="C:outer membrane-bounded periplasmic space"/>
    <property type="evidence" value="ECO:0007669"/>
    <property type="project" value="TreeGrafter"/>
</dbReference>
<dbReference type="SUPFAM" id="SSF53822">
    <property type="entry name" value="Periplasmic binding protein-like I"/>
    <property type="match status" value="1"/>
</dbReference>
<evidence type="ECO:0000259" key="5">
    <source>
        <dbReference type="Pfam" id="PF13407"/>
    </source>
</evidence>
<dbReference type="Pfam" id="PF13407">
    <property type="entry name" value="Peripla_BP_4"/>
    <property type="match status" value="1"/>
</dbReference>
<dbReference type="KEGG" id="euz:DVS28_a3313"/>
<dbReference type="OrthoDB" id="9773673at2"/>
<reference evidence="6 7" key="1">
    <citation type="submission" date="2018-09" db="EMBL/GenBank/DDBJ databases">
        <title>Complete genome sequence of Euzebya sp. DY32-46 isolated from seawater of Pacific Ocean.</title>
        <authorList>
            <person name="Xu L."/>
            <person name="Wu Y.-H."/>
            <person name="Xu X.-W."/>
        </authorList>
    </citation>
    <scope>NUCLEOTIDE SEQUENCE [LARGE SCALE GENOMIC DNA]</scope>
    <source>
        <strain evidence="6 7">DY32-46</strain>
    </source>
</reference>
<feature type="domain" description="Periplasmic binding protein" evidence="5">
    <location>
        <begin position="60"/>
        <end position="321"/>
    </location>
</feature>
<name>A0A346Y0J1_9ACTN</name>
<sequence>MLLLALVVVATACSSSDDADSGADEGSDATDTTEQADDTADEGDDSGDTATAGDGSIWVLLPDSASSARWETDDRRFFEQAFDEAGVEYNIVNAEGDAQQQISQAEQAIASGASVILFVNLDSGSGAAIIDLARSADVAVIDYDRLTIEGPGADVYVSFDNVEVGRTMASVLEPAIDDLGVETPRVVMLNGGPTDNNATLFREGYAETVEPRVEAGDWELVADESVPEWDNAEALTIFEQILVDAGNDVNAVFAANDGLANSVIAARKNAGLDPFPVSGQDATVGGIQNILAGDQTMTVYKPIAAEAAAAAEAAIALLNGEDVAALADGQTINNGSADLPFIALEPVAVTADNVADTVIADGFRTWEEICVGDFEEFCPADR</sequence>
<feature type="compositionally biased region" description="Acidic residues" evidence="3">
    <location>
        <begin position="17"/>
        <end position="28"/>
    </location>
</feature>
<keyword evidence="7" id="KW-1185">Reference proteome</keyword>
<feature type="chain" id="PRO_5039664166" evidence="4">
    <location>
        <begin position="20"/>
        <end position="382"/>
    </location>
</feature>
<evidence type="ECO:0000256" key="2">
    <source>
        <dbReference type="ARBA" id="ARBA00022729"/>
    </source>
</evidence>
<dbReference type="InterPro" id="IPR025997">
    <property type="entry name" value="SBP_2_dom"/>
</dbReference>
<feature type="compositionally biased region" description="Acidic residues" evidence="3">
    <location>
        <begin position="34"/>
        <end position="47"/>
    </location>
</feature>